<comment type="caution">
    <text evidence="4">The sequence shown here is derived from an EMBL/GenBank/DDBJ whole genome shotgun (WGS) entry which is preliminary data.</text>
</comment>
<dbReference type="EMBL" id="LVVK01000004">
    <property type="protein sequence ID" value="OPB45897.1"/>
    <property type="molecule type" value="Genomic_DNA"/>
</dbReference>
<proteinExistence type="inferred from homology"/>
<dbReference type="PANTHER" id="PTHR33365:SF13">
    <property type="entry name" value="TAT PATHWAY SIGNAL SEQUENCE"/>
    <property type="match status" value="1"/>
</dbReference>
<feature type="region of interest" description="Disordered" evidence="2">
    <location>
        <begin position="1"/>
        <end position="50"/>
    </location>
</feature>
<organism evidence="4 5">
    <name type="scientific">Trichoderma guizhouense</name>
    <dbReference type="NCBI Taxonomy" id="1491466"/>
    <lineage>
        <taxon>Eukaryota</taxon>
        <taxon>Fungi</taxon>
        <taxon>Dikarya</taxon>
        <taxon>Ascomycota</taxon>
        <taxon>Pezizomycotina</taxon>
        <taxon>Sordariomycetes</taxon>
        <taxon>Hypocreomycetidae</taxon>
        <taxon>Hypocreales</taxon>
        <taxon>Hypocreaceae</taxon>
        <taxon>Trichoderma</taxon>
    </lineage>
</organism>
<dbReference type="PANTHER" id="PTHR33365">
    <property type="entry name" value="YALI0B05434P"/>
    <property type="match status" value="1"/>
</dbReference>
<dbReference type="OrthoDB" id="3687641at2759"/>
<feature type="compositionally biased region" description="Basic and acidic residues" evidence="2">
    <location>
        <begin position="1"/>
        <end position="15"/>
    </location>
</feature>
<evidence type="ECO:0000313" key="5">
    <source>
        <dbReference type="Proteomes" id="UP000191004"/>
    </source>
</evidence>
<gene>
    <name evidence="4" type="ORF">A0O28_0094650</name>
</gene>
<keyword evidence="5" id="KW-1185">Reference proteome</keyword>
<evidence type="ECO:0000313" key="4">
    <source>
        <dbReference type="EMBL" id="OPB45897.1"/>
    </source>
</evidence>
<evidence type="ECO:0000256" key="1">
    <source>
        <dbReference type="ARBA" id="ARBA00035112"/>
    </source>
</evidence>
<evidence type="ECO:0000256" key="3">
    <source>
        <dbReference type="SAM" id="Phobius"/>
    </source>
</evidence>
<reference evidence="4 5" key="1">
    <citation type="submission" date="2016-04" db="EMBL/GenBank/DDBJ databases">
        <title>Multiple horizontal gene transfer events from other fungi enriched the ability of the initially mycotrophic fungus Trichoderma (Ascomycota) to feed on dead plant biomass.</title>
        <authorList>
            <person name="Atanasova L."/>
            <person name="Chenthamara K."/>
            <person name="Zhang J."/>
            <person name="Grujic M."/>
            <person name="Henrissat B."/>
            <person name="Kuo A."/>
            <person name="Aertz A."/>
            <person name="Salamov A."/>
            <person name="Lipzen A."/>
            <person name="Labutti K."/>
            <person name="Barry K."/>
            <person name="Miao Y."/>
            <person name="Rahimi M.J."/>
            <person name="Shen Q."/>
            <person name="Grigoriev I.V."/>
            <person name="Kubicek C.P."/>
            <person name="Druzhinina I.S."/>
        </authorList>
    </citation>
    <scope>NUCLEOTIDE SEQUENCE [LARGE SCALE GENOMIC DNA]</scope>
    <source>
        <strain evidence="4 5">NJAU 4742</strain>
    </source>
</reference>
<sequence length="300" mass="34011">MNKFRKQEIDGKTISDIDEVEQGQGLLEESSTDTDTDAGTHFSPAPRRSRSSNCRWYSVVIGFPVLLCATNLLTFWITASTRPQCHAPASVAEPPSLAPILRNLNLETIHVKFDSTFYSQGSRYRKPPSPETDAAWNFAGANFGFLLIPEDQANESDLTSDHIHLAGGPDQANLTGIPADVEVFHQLHCLNLLRKATWYNHDYYRKLGADEFQHPDRTLSVHVDHCIDNLRQRIMCTADVGLVPFYWVGDDGQTDPEFSRTHTCRNFETLHDWMMQHMVTLDSNATLLPRPGDYRVDHFH</sequence>
<keyword evidence="3" id="KW-0812">Transmembrane</keyword>
<dbReference type="Pfam" id="PF11807">
    <property type="entry name" value="UstYa"/>
    <property type="match status" value="1"/>
</dbReference>
<dbReference type="Proteomes" id="UP000191004">
    <property type="component" value="Unassembled WGS sequence"/>
</dbReference>
<keyword evidence="3" id="KW-1133">Transmembrane helix</keyword>
<evidence type="ECO:0000256" key="2">
    <source>
        <dbReference type="SAM" id="MobiDB-lite"/>
    </source>
</evidence>
<accession>A0A1T3CXV1</accession>
<feature type="transmembrane region" description="Helical" evidence="3">
    <location>
        <begin position="56"/>
        <end position="77"/>
    </location>
</feature>
<dbReference type="GO" id="GO:0043386">
    <property type="term" value="P:mycotoxin biosynthetic process"/>
    <property type="evidence" value="ECO:0007669"/>
    <property type="project" value="InterPro"/>
</dbReference>
<evidence type="ECO:0008006" key="6">
    <source>
        <dbReference type="Google" id="ProtNLM"/>
    </source>
</evidence>
<keyword evidence="3" id="KW-0472">Membrane</keyword>
<dbReference type="InterPro" id="IPR021765">
    <property type="entry name" value="UstYa-like"/>
</dbReference>
<dbReference type="AlphaFoldDB" id="A0A1T3CXV1"/>
<name>A0A1T3CXV1_9HYPO</name>
<comment type="similarity">
    <text evidence="1">Belongs to the ustYa family.</text>
</comment>
<protein>
    <recommendedName>
        <fullName evidence="6">Tat pathway signal sequence</fullName>
    </recommendedName>
</protein>